<evidence type="ECO:0000313" key="3">
    <source>
        <dbReference type="Proteomes" id="UP000006001"/>
    </source>
</evidence>
<evidence type="ECO:0008006" key="4">
    <source>
        <dbReference type="Google" id="ProtNLM"/>
    </source>
</evidence>
<protein>
    <recommendedName>
        <fullName evidence="4">Zinc finger domain protein, LSD1 subclass</fullName>
    </recommendedName>
</protein>
<dbReference type="OrthoDB" id="3182597at2"/>
<dbReference type="eggNOG" id="COG2888">
    <property type="taxonomic scope" value="Bacteria"/>
</dbReference>
<dbReference type="RefSeq" id="WP_006361742.1">
    <property type="nucleotide sequence ID" value="NZ_GG700630.1"/>
</dbReference>
<evidence type="ECO:0000256" key="1">
    <source>
        <dbReference type="SAM" id="Phobius"/>
    </source>
</evidence>
<comment type="caution">
    <text evidence="2">The sequence shown here is derived from an EMBL/GenBank/DDBJ whole genome shotgun (WGS) entry which is preliminary data.</text>
</comment>
<accession>D0WFG9</accession>
<dbReference type="GeneID" id="85007118"/>
<keyword evidence="1" id="KW-1133">Transmembrane helix</keyword>
<keyword evidence="1" id="KW-0812">Transmembrane</keyword>
<gene>
    <name evidence="2" type="ORF">HMPREF0762_00488</name>
</gene>
<feature type="transmembrane region" description="Helical" evidence="1">
    <location>
        <begin position="385"/>
        <end position="408"/>
    </location>
</feature>
<proteinExistence type="predicted"/>
<reference evidence="2" key="1">
    <citation type="submission" date="2009-10" db="EMBL/GenBank/DDBJ databases">
        <authorList>
            <person name="Weinstock G."/>
            <person name="Sodergren E."/>
            <person name="Clifton S."/>
            <person name="Fulton L."/>
            <person name="Fulton B."/>
            <person name="Courtney L."/>
            <person name="Fronick C."/>
            <person name="Harrison M."/>
            <person name="Strong C."/>
            <person name="Farmer C."/>
            <person name="Delahaunty K."/>
            <person name="Markovic C."/>
            <person name="Hall O."/>
            <person name="Minx P."/>
            <person name="Tomlinson C."/>
            <person name="Mitreva M."/>
            <person name="Nelson J."/>
            <person name="Hou S."/>
            <person name="Wollam A."/>
            <person name="Pepin K.H."/>
            <person name="Johnson M."/>
            <person name="Bhonagiri V."/>
            <person name="Nash W.E."/>
            <person name="Warren W."/>
            <person name="Chinwalla A."/>
            <person name="Mardis E.R."/>
            <person name="Wilson R.K."/>
        </authorList>
    </citation>
    <scope>NUCLEOTIDE SEQUENCE [LARGE SCALE GENOMIC DNA]</scope>
    <source>
        <strain evidence="2">ATCC 700122</strain>
    </source>
</reference>
<feature type="transmembrane region" description="Helical" evidence="1">
    <location>
        <begin position="414"/>
        <end position="436"/>
    </location>
</feature>
<dbReference type="AlphaFoldDB" id="D0WFG9"/>
<dbReference type="PANTHER" id="PTHR37826">
    <property type="entry name" value="FLOTILLIN BAND_7_5 DOMAIN PROTEIN"/>
    <property type="match status" value="1"/>
</dbReference>
<sequence length="477" mass="51744">MAVESINYQCPSCGGTMRYDGASGRLVCDFCGTAHLPSDIEAIYAARQASADASAEEASRRAEAGTLSEYEQMASGSGAAVALTDEVIAEAVNAQGTDGADDPIASFLSRASWNESERAGLRSFTCSSCGASLTCDATTAVSECPYCGNTAVVPGTFVETARPDLVVPFKVDKAAATAALTAHYKGKRFLPKDFADANRIEHIQGVYVPFWLYDGTAEGSETFEARNVRTHRSGDEEITETDIYSVYRAGEVGFTHVPADASAKMPNGHMDAIEPFDYGSLVPFSLAYMPGYLAERFDEDAEACASRVHGRMRQSLEDELRASVRGYDEVRSGSLDAQVRMESVSQALFPVWMLHTRWQDGDYLFAMNGQTGRLVGDLPVSWGKVVLWFFGLFAVLCMVLSGLDFGFLQFDDTLASMLVDIGLPIVGAASICAVFYSQMKTARERSEAHEYIDADGLELSASQDTFIETRRSSRHLD</sequence>
<dbReference type="PANTHER" id="PTHR37826:SF3">
    <property type="entry name" value="J DOMAIN-CONTAINING PROTEIN"/>
    <property type="match status" value="1"/>
</dbReference>
<keyword evidence="3" id="KW-1185">Reference proteome</keyword>
<name>D0WFG9_SLAES</name>
<dbReference type="HOGENOM" id="CLU_039030_0_0_11"/>
<dbReference type="Proteomes" id="UP000006001">
    <property type="component" value="Unassembled WGS sequence"/>
</dbReference>
<dbReference type="EMBL" id="ACUX02000005">
    <property type="protein sequence ID" value="EEZ61854.1"/>
    <property type="molecule type" value="Genomic_DNA"/>
</dbReference>
<dbReference type="STRING" id="649764.HMPREF0762_00488"/>
<keyword evidence="1" id="KW-0472">Membrane</keyword>
<organism evidence="2 3">
    <name type="scientific">Slackia exigua (strain ATCC 700122 / DSM 15923 / CIP 105133 / JCM 11022 / KCTC 5966 / S-7)</name>
    <dbReference type="NCBI Taxonomy" id="649764"/>
    <lineage>
        <taxon>Bacteria</taxon>
        <taxon>Bacillati</taxon>
        <taxon>Actinomycetota</taxon>
        <taxon>Coriobacteriia</taxon>
        <taxon>Eggerthellales</taxon>
        <taxon>Eggerthellaceae</taxon>
        <taxon>Slackia</taxon>
    </lineage>
</organism>
<evidence type="ECO:0000313" key="2">
    <source>
        <dbReference type="EMBL" id="EEZ61854.1"/>
    </source>
</evidence>